<dbReference type="AlphaFoldDB" id="A0A7W1XD62"/>
<keyword evidence="2 7" id="KW-0812">Transmembrane</keyword>
<dbReference type="Pfam" id="PF05154">
    <property type="entry name" value="TM2"/>
    <property type="match status" value="1"/>
</dbReference>
<evidence type="ECO:0000256" key="6">
    <source>
        <dbReference type="ARBA" id="ARBA00023180"/>
    </source>
</evidence>
<dbReference type="InterPro" id="IPR007829">
    <property type="entry name" value="TM2"/>
</dbReference>
<dbReference type="EMBL" id="JACEIP010000037">
    <property type="protein sequence ID" value="MBA4544389.1"/>
    <property type="molecule type" value="Genomic_DNA"/>
</dbReference>
<evidence type="ECO:0000259" key="8">
    <source>
        <dbReference type="Pfam" id="PF05154"/>
    </source>
</evidence>
<dbReference type="Proteomes" id="UP000530514">
    <property type="component" value="Unassembled WGS sequence"/>
</dbReference>
<keyword evidence="3" id="KW-0732">Signal</keyword>
<sequence>MSNLFTGDLSMQNSRLRKDLNTEQLLFVNSELERKGKKKSTAYLLWFFLGNFGAHRFYVGDVIQGILMLLTLGLFGIWTVIDGCLLYYRIEDINAQIEHEAIMTIGNK</sequence>
<feature type="domain" description="TM2" evidence="8">
    <location>
        <begin position="36"/>
        <end position="83"/>
    </location>
</feature>
<keyword evidence="4 7" id="KW-1133">Transmembrane helix</keyword>
<feature type="transmembrane region" description="Helical" evidence="7">
    <location>
        <begin position="65"/>
        <end position="88"/>
    </location>
</feature>
<keyword evidence="6" id="KW-0325">Glycoprotein</keyword>
<feature type="transmembrane region" description="Helical" evidence="7">
    <location>
        <begin position="42"/>
        <end position="59"/>
    </location>
</feature>
<evidence type="ECO:0000256" key="3">
    <source>
        <dbReference type="ARBA" id="ARBA00022729"/>
    </source>
</evidence>
<evidence type="ECO:0000256" key="4">
    <source>
        <dbReference type="ARBA" id="ARBA00022989"/>
    </source>
</evidence>
<dbReference type="RefSeq" id="WP_181735463.1">
    <property type="nucleotide sequence ID" value="NZ_JACEIP010000037.1"/>
</dbReference>
<dbReference type="PANTHER" id="PTHR21016:SF7">
    <property type="entry name" value="TM2 DOMAIN-CONTAINING PROTEIN 3"/>
    <property type="match status" value="1"/>
</dbReference>
<evidence type="ECO:0000313" key="9">
    <source>
        <dbReference type="EMBL" id="MBA4544389.1"/>
    </source>
</evidence>
<proteinExistence type="predicted"/>
<organism evidence="9 10">
    <name type="scientific">Thermoactinomyces daqus</name>
    <dbReference type="NCBI Taxonomy" id="1329516"/>
    <lineage>
        <taxon>Bacteria</taxon>
        <taxon>Bacillati</taxon>
        <taxon>Bacillota</taxon>
        <taxon>Bacilli</taxon>
        <taxon>Bacillales</taxon>
        <taxon>Thermoactinomycetaceae</taxon>
        <taxon>Thermoactinomyces</taxon>
    </lineage>
</organism>
<reference evidence="9 10" key="1">
    <citation type="submission" date="2020-07" db="EMBL/GenBank/DDBJ databases">
        <authorList>
            <person name="Feng H."/>
        </authorList>
    </citation>
    <scope>NUCLEOTIDE SEQUENCE [LARGE SCALE GENOMIC DNA]</scope>
    <source>
        <strain evidence="10">s-11</strain>
    </source>
</reference>
<evidence type="ECO:0000256" key="2">
    <source>
        <dbReference type="ARBA" id="ARBA00022692"/>
    </source>
</evidence>
<dbReference type="GO" id="GO:0016020">
    <property type="term" value="C:membrane"/>
    <property type="evidence" value="ECO:0007669"/>
    <property type="project" value="UniProtKB-SubCell"/>
</dbReference>
<comment type="subcellular location">
    <subcellularLocation>
        <location evidence="1">Membrane</location>
        <topology evidence="1">Multi-pass membrane protein</topology>
    </subcellularLocation>
</comment>
<keyword evidence="10" id="KW-1185">Reference proteome</keyword>
<accession>A0A7W1XD62</accession>
<gene>
    <name evidence="9" type="ORF">H1164_16200</name>
</gene>
<evidence type="ECO:0000256" key="5">
    <source>
        <dbReference type="ARBA" id="ARBA00023136"/>
    </source>
</evidence>
<dbReference type="PANTHER" id="PTHR21016">
    <property type="entry name" value="BETA-AMYLOID BINDING PROTEIN-RELATED"/>
    <property type="match status" value="1"/>
</dbReference>
<dbReference type="InterPro" id="IPR050932">
    <property type="entry name" value="TM2D1-3-like"/>
</dbReference>
<name>A0A7W1XD62_9BACL</name>
<protein>
    <submittedName>
        <fullName evidence="9">TM2 domain-containing protein</fullName>
    </submittedName>
</protein>
<keyword evidence="5 7" id="KW-0472">Membrane</keyword>
<evidence type="ECO:0000256" key="7">
    <source>
        <dbReference type="SAM" id="Phobius"/>
    </source>
</evidence>
<evidence type="ECO:0000313" key="10">
    <source>
        <dbReference type="Proteomes" id="UP000530514"/>
    </source>
</evidence>
<evidence type="ECO:0000256" key="1">
    <source>
        <dbReference type="ARBA" id="ARBA00004141"/>
    </source>
</evidence>
<comment type="caution">
    <text evidence="9">The sequence shown here is derived from an EMBL/GenBank/DDBJ whole genome shotgun (WGS) entry which is preliminary data.</text>
</comment>